<dbReference type="Proteomes" id="UP001501690">
    <property type="component" value="Unassembled WGS sequence"/>
</dbReference>
<gene>
    <name evidence="1" type="ORF">GCM10009808_17540</name>
</gene>
<dbReference type="EMBL" id="BAAAPL010000002">
    <property type="protein sequence ID" value="GAA1700384.1"/>
    <property type="molecule type" value="Genomic_DNA"/>
</dbReference>
<reference evidence="1 2" key="1">
    <citation type="journal article" date="2019" name="Int. J. Syst. Evol. Microbiol.">
        <title>The Global Catalogue of Microorganisms (GCM) 10K type strain sequencing project: providing services to taxonomists for standard genome sequencing and annotation.</title>
        <authorList>
            <consortium name="The Broad Institute Genomics Platform"/>
            <consortium name="The Broad Institute Genome Sequencing Center for Infectious Disease"/>
            <person name="Wu L."/>
            <person name="Ma J."/>
        </authorList>
    </citation>
    <scope>NUCLEOTIDE SEQUENCE [LARGE SCALE GENOMIC DNA]</scope>
    <source>
        <strain evidence="1 2">JCM 15577</strain>
    </source>
</reference>
<comment type="caution">
    <text evidence="1">The sequence shown here is derived from an EMBL/GenBank/DDBJ whole genome shotgun (WGS) entry which is preliminary data.</text>
</comment>
<protein>
    <submittedName>
        <fullName evidence="1">Nucleoside/nucleotide kinase family protein</fullName>
    </submittedName>
</protein>
<keyword evidence="1" id="KW-0418">Kinase</keyword>
<dbReference type="NCBIfam" id="NF006743">
    <property type="entry name" value="PRK09270.1-2"/>
    <property type="match status" value="1"/>
</dbReference>
<keyword evidence="1" id="KW-0808">Transferase</keyword>
<dbReference type="InterPro" id="IPR027417">
    <property type="entry name" value="P-loop_NTPase"/>
</dbReference>
<dbReference type="PANTHER" id="PTHR10285">
    <property type="entry name" value="URIDINE KINASE"/>
    <property type="match status" value="1"/>
</dbReference>
<dbReference type="GO" id="GO:0016301">
    <property type="term" value="F:kinase activity"/>
    <property type="evidence" value="ECO:0007669"/>
    <property type="project" value="UniProtKB-KW"/>
</dbReference>
<dbReference type="SUPFAM" id="SSF52540">
    <property type="entry name" value="P-loop containing nucleoside triphosphate hydrolases"/>
    <property type="match status" value="1"/>
</dbReference>
<accession>A0ABN2I8J9</accession>
<evidence type="ECO:0000313" key="2">
    <source>
        <dbReference type="Proteomes" id="UP001501690"/>
    </source>
</evidence>
<organism evidence="1 2">
    <name type="scientific">Microbacterium sediminicola</name>
    <dbReference type="NCBI Taxonomy" id="415210"/>
    <lineage>
        <taxon>Bacteria</taxon>
        <taxon>Bacillati</taxon>
        <taxon>Actinomycetota</taxon>
        <taxon>Actinomycetes</taxon>
        <taxon>Micrococcales</taxon>
        <taxon>Microbacteriaceae</taxon>
        <taxon>Microbacterium</taxon>
    </lineage>
</organism>
<proteinExistence type="predicted"/>
<keyword evidence="2" id="KW-1185">Reference proteome</keyword>
<dbReference type="Gene3D" id="3.40.50.300">
    <property type="entry name" value="P-loop containing nucleotide triphosphate hydrolases"/>
    <property type="match status" value="1"/>
</dbReference>
<name>A0ABN2I8J9_9MICO</name>
<evidence type="ECO:0000313" key="1">
    <source>
        <dbReference type="EMBL" id="GAA1700384.1"/>
    </source>
</evidence>
<sequence>MMCITHEDAIARVDTLSERVSGRPFLLGVVGPPGVGKSTFAAALGRPLLQMDGFHLANEYLDDLGARDRKGAPDTFDVEGYVAMLARLRSGHDVIAPRFDRDLDAAIAGALPLSGSADLIVTEGNYLLCPDGGWGGVRPLLDEVWYLTLPDAVREERLVARHRRHGRTLAEATAWVRQVDARNAEVINRGASLADLLVAAP</sequence>